<dbReference type="OrthoDB" id="3902805at2"/>
<evidence type="ECO:0000259" key="1">
    <source>
        <dbReference type="Pfam" id="PF00723"/>
    </source>
</evidence>
<dbReference type="GO" id="GO:0004553">
    <property type="term" value="F:hydrolase activity, hydrolyzing O-glycosyl compounds"/>
    <property type="evidence" value="ECO:0007669"/>
    <property type="project" value="TreeGrafter"/>
</dbReference>
<evidence type="ECO:0000313" key="6">
    <source>
        <dbReference type="Proteomes" id="UP000247005"/>
    </source>
</evidence>
<dbReference type="Proteomes" id="UP000237073">
    <property type="component" value="Unassembled WGS sequence"/>
</dbReference>
<dbReference type="InterPro" id="IPR045582">
    <property type="entry name" value="Trehalase-like_N"/>
</dbReference>
<dbReference type="InterPro" id="IPR008928">
    <property type="entry name" value="6-hairpin_glycosidase_sf"/>
</dbReference>
<gene>
    <name evidence="4" type="ORF">CHU32_05795</name>
    <name evidence="3" type="ORF">CHU33_05780</name>
</gene>
<dbReference type="GO" id="GO:0005975">
    <property type="term" value="P:carbohydrate metabolic process"/>
    <property type="evidence" value="ECO:0007669"/>
    <property type="project" value="InterPro"/>
</dbReference>
<evidence type="ECO:0000259" key="2">
    <source>
        <dbReference type="Pfam" id="PF19291"/>
    </source>
</evidence>
<dbReference type="EMBL" id="PQGD01000004">
    <property type="protein sequence ID" value="POP49738.1"/>
    <property type="molecule type" value="Genomic_DNA"/>
</dbReference>
<dbReference type="InterPro" id="IPR012341">
    <property type="entry name" value="6hp_glycosidase-like_sf"/>
</dbReference>
<feature type="domain" description="GH15-like" evidence="1">
    <location>
        <begin position="227"/>
        <end position="594"/>
    </location>
</feature>
<dbReference type="PANTHER" id="PTHR31616:SF0">
    <property type="entry name" value="GLUCAN 1,4-ALPHA-GLUCOSIDASE"/>
    <property type="match status" value="1"/>
</dbReference>
<reference evidence="5 6" key="1">
    <citation type="submission" date="2018-01" db="EMBL/GenBank/DDBJ databases">
        <title>Superficieibacter electus gen. nov., sp. nov., an extended-spectrum beta-lactamase possessing member of the Enterobacteriaceae family, isolated from intensive care unit surfaces.</title>
        <authorList>
            <person name="Potter R.F."/>
            <person name="D'Souza A.W."/>
        </authorList>
    </citation>
    <scope>NUCLEOTIDE SEQUENCE [LARGE SCALE GENOMIC DNA]</scope>
    <source>
        <strain evidence="4 6">BP-1</strain>
        <strain evidence="3 5">BP-2</strain>
    </source>
</reference>
<dbReference type="AlphaFoldDB" id="A0A2P5GT57"/>
<dbReference type="EMBL" id="PQGE01000004">
    <property type="protein sequence ID" value="POP46268.1"/>
    <property type="molecule type" value="Genomic_DNA"/>
</dbReference>
<dbReference type="InterPro" id="IPR022272">
    <property type="entry name" value="Lipocalin_CS"/>
</dbReference>
<evidence type="ECO:0000313" key="5">
    <source>
        <dbReference type="Proteomes" id="UP000237073"/>
    </source>
</evidence>
<proteinExistence type="predicted"/>
<comment type="caution">
    <text evidence="4">The sequence shown here is derived from an EMBL/GenBank/DDBJ whole genome shotgun (WGS) entry which is preliminary data.</text>
</comment>
<keyword evidence="5" id="KW-1185">Reference proteome</keyword>
<sequence length="609" mass="70119">MKKNKHRQSLRPIGDHGIIGDLRTCALVTSDGAIDFLCWPDLDSPSLFVSLLDDERAGFFSLSPQGDRWRALQSYLPDSNLLQTRWLTEGAIVELTDFMPIREQNDALPCIIRRLRVDQGEASINLKCRVNFDYARNAPSPQVNKTFVVWQGENDDKITLRTSIPLDEKDGFLDSTFTLSAGEEAFFILGGDEVKRWKKQDVVQHQQNTLNWWQQWVDKNKYKGRWHEILIRSALVLKLLSSKSYGSIAAAATFGLPELLGGERNWDYRAAWIRDSSFSCYALIRLGYVDEAAAFGRWVGRCMEASRFDPEKLQVMYRMDCSTELTEEELTHLKGYCESVPVRIGNDAYKQRQLDIYGELLDTLYLATKYGDGIPHRAWEHVIKLVDHVCDIWNTPDAGIWEMRGEAEHFLYSRLMCWVALDRALRLGAKRSLSMPYQRWESARQAIREDIWKNFWNEKQGHFTSTRHGTDLDASMLLMPLLRFVSAKDPDWLATLDAIKTKLVRDGMVRRYIASETPADSLHGEEGYFVACSFWYIECLARADRLDEAREEFEKALKYANHLGLYAEEFDAWGHALGNFPQALSHLALISAAYYLNKKMSGKEQTWQP</sequence>
<protein>
    <submittedName>
        <fullName evidence="4">Glucoamylase</fullName>
    </submittedName>
</protein>
<accession>A0A2P5GT57</accession>
<dbReference type="PANTHER" id="PTHR31616">
    <property type="entry name" value="TREHALASE"/>
    <property type="match status" value="1"/>
</dbReference>
<dbReference type="PROSITE" id="PS00213">
    <property type="entry name" value="LIPOCALIN"/>
    <property type="match status" value="1"/>
</dbReference>
<dbReference type="InterPro" id="IPR011613">
    <property type="entry name" value="GH15-like"/>
</dbReference>
<dbReference type="RefSeq" id="WP_103675136.1">
    <property type="nucleotide sequence ID" value="NZ_PQGD01000004.1"/>
</dbReference>
<dbReference type="Pfam" id="PF00723">
    <property type="entry name" value="Glyco_hydro_15"/>
    <property type="match status" value="1"/>
</dbReference>
<evidence type="ECO:0000313" key="4">
    <source>
        <dbReference type="EMBL" id="POP49738.1"/>
    </source>
</evidence>
<dbReference type="Gene3D" id="1.50.10.10">
    <property type="match status" value="1"/>
</dbReference>
<evidence type="ECO:0000313" key="3">
    <source>
        <dbReference type="EMBL" id="POP46268.1"/>
    </source>
</evidence>
<dbReference type="Proteomes" id="UP000247005">
    <property type="component" value="Unassembled WGS sequence"/>
</dbReference>
<dbReference type="Pfam" id="PF19291">
    <property type="entry name" value="TREH_N"/>
    <property type="match status" value="1"/>
</dbReference>
<organism evidence="4 6">
    <name type="scientific">Superficieibacter electus</name>
    <dbReference type="NCBI Taxonomy" id="2022662"/>
    <lineage>
        <taxon>Bacteria</taxon>
        <taxon>Pseudomonadati</taxon>
        <taxon>Pseudomonadota</taxon>
        <taxon>Gammaproteobacteria</taxon>
        <taxon>Enterobacterales</taxon>
        <taxon>Enterobacteriaceae</taxon>
        <taxon>Superficieibacter</taxon>
    </lineage>
</organism>
<dbReference type="SUPFAM" id="SSF48208">
    <property type="entry name" value="Six-hairpin glycosidases"/>
    <property type="match status" value="1"/>
</dbReference>
<name>A0A2P5GT57_9ENTR</name>
<feature type="domain" description="Trehalase-like N-terminal" evidence="2">
    <location>
        <begin position="11"/>
        <end position="135"/>
    </location>
</feature>